<dbReference type="InterPro" id="IPR036188">
    <property type="entry name" value="FAD/NAD-bd_sf"/>
</dbReference>
<comment type="caution">
    <text evidence="3">The sequence shown here is derived from an EMBL/GenBank/DDBJ whole genome shotgun (WGS) entry which is preliminary data.</text>
</comment>
<dbReference type="InterPro" id="IPR002937">
    <property type="entry name" value="Amino_oxidase"/>
</dbReference>
<gene>
    <name evidence="3" type="ORF">F7R91_21160</name>
</gene>
<dbReference type="Proteomes" id="UP000442707">
    <property type="component" value="Unassembled WGS sequence"/>
</dbReference>
<sequence length="448" mass="47207">MSRRSFLAVSGAAGAVVAGAGCDASQKESPPARTHARARGSRIPDPVSFLRTSWSTDPFALCSYSYLAPSPLGVDARTRLAASVGGRLHFAGEATSSLAPASTTGALDSGRRAARAVLASARPGQRITVIGAGFAGLGCARALVEAGMQVSVLEGRGRVGGRVWTERIAGVPAEMGASWIHSWRGGNPVTRLLRQSGGRSLPFDYDSVVGEDEAALDELKPYNEKLDGVDDPDTTSIGDVLPAHPSAALRWAANETYTQEYAAEPGQLAISALDEGTGGRGGDVLLPDGYEALVKYLQGDLRVRTGATVTAVSHNAQRTVVTLKGGEKIAADHCVVTVPIGVLKAGRIAFDPALPEDKQEAIDALGAGLMDKLWLEFDEVFWDRDASSLAWFDHDHPGLWAYWVNGHKAFGKPVLLGFNAGAYAHELAHHTDEQIVAGGMNALRAMYS</sequence>
<dbReference type="EMBL" id="VZRB01000014">
    <property type="protein sequence ID" value="KAB1144815.1"/>
    <property type="molecule type" value="Genomic_DNA"/>
</dbReference>
<name>A0A6H9V0T9_9ACTN</name>
<dbReference type="InterPro" id="IPR006311">
    <property type="entry name" value="TAT_signal"/>
</dbReference>
<dbReference type="InterPro" id="IPR050281">
    <property type="entry name" value="Flavin_monoamine_oxidase"/>
</dbReference>
<dbReference type="PANTHER" id="PTHR10742:SF410">
    <property type="entry name" value="LYSINE-SPECIFIC HISTONE DEMETHYLASE 2"/>
    <property type="match status" value="1"/>
</dbReference>
<dbReference type="SUPFAM" id="SSF51905">
    <property type="entry name" value="FAD/NAD(P)-binding domain"/>
    <property type="match status" value="2"/>
</dbReference>
<feature type="domain" description="Amine oxidase" evidence="2">
    <location>
        <begin position="272"/>
        <end position="447"/>
    </location>
</feature>
<reference evidence="3 4" key="1">
    <citation type="submission" date="2019-09" db="EMBL/GenBank/DDBJ databases">
        <title>Screening of Novel Bioactive Compounds from Soil-Associated.</title>
        <authorList>
            <person name="Zhao S."/>
        </authorList>
    </citation>
    <scope>NUCLEOTIDE SEQUENCE [LARGE SCALE GENOMIC DNA]</scope>
    <source>
        <strain evidence="3 4">HIT-DPA4</strain>
    </source>
</reference>
<evidence type="ECO:0000259" key="2">
    <source>
        <dbReference type="Pfam" id="PF01593"/>
    </source>
</evidence>
<dbReference type="PROSITE" id="PS51257">
    <property type="entry name" value="PROKAR_LIPOPROTEIN"/>
    <property type="match status" value="1"/>
</dbReference>
<keyword evidence="4" id="KW-1185">Reference proteome</keyword>
<dbReference type="PROSITE" id="PS51318">
    <property type="entry name" value="TAT"/>
    <property type="match status" value="1"/>
</dbReference>
<dbReference type="SUPFAM" id="SSF54373">
    <property type="entry name" value="FAD-linked reductases, C-terminal domain"/>
    <property type="match status" value="1"/>
</dbReference>
<organism evidence="3 4">
    <name type="scientific">Streptomyces luteolifulvus</name>
    <dbReference type="NCBI Taxonomy" id="2615112"/>
    <lineage>
        <taxon>Bacteria</taxon>
        <taxon>Bacillati</taxon>
        <taxon>Actinomycetota</taxon>
        <taxon>Actinomycetes</taxon>
        <taxon>Kitasatosporales</taxon>
        <taxon>Streptomycetaceae</taxon>
        <taxon>Streptomyces</taxon>
    </lineage>
</organism>
<feature type="domain" description="Amine oxidase" evidence="2">
    <location>
        <begin position="40"/>
        <end position="118"/>
    </location>
</feature>
<dbReference type="PRINTS" id="PR00419">
    <property type="entry name" value="ADXRDTASE"/>
</dbReference>
<proteinExistence type="predicted"/>
<evidence type="ECO:0000313" key="3">
    <source>
        <dbReference type="EMBL" id="KAB1144815.1"/>
    </source>
</evidence>
<feature type="region of interest" description="Disordered" evidence="1">
    <location>
        <begin position="21"/>
        <end position="40"/>
    </location>
</feature>
<dbReference type="AlphaFoldDB" id="A0A6H9V0T9"/>
<dbReference type="PANTHER" id="PTHR10742">
    <property type="entry name" value="FLAVIN MONOAMINE OXIDASE"/>
    <property type="match status" value="1"/>
</dbReference>
<feature type="domain" description="Amine oxidase" evidence="2">
    <location>
        <begin position="134"/>
        <end position="203"/>
    </location>
</feature>
<dbReference type="GO" id="GO:0016491">
    <property type="term" value="F:oxidoreductase activity"/>
    <property type="evidence" value="ECO:0007669"/>
    <property type="project" value="InterPro"/>
</dbReference>
<protein>
    <submittedName>
        <fullName evidence="3">NAD(P)-binding protein</fullName>
    </submittedName>
</protein>
<evidence type="ECO:0000256" key="1">
    <source>
        <dbReference type="SAM" id="MobiDB-lite"/>
    </source>
</evidence>
<dbReference type="Gene3D" id="1.10.10.1620">
    <property type="match status" value="1"/>
</dbReference>
<accession>A0A6H9V0T9</accession>
<evidence type="ECO:0000313" key="4">
    <source>
        <dbReference type="Proteomes" id="UP000442707"/>
    </source>
</evidence>
<dbReference type="Gene3D" id="3.50.50.60">
    <property type="entry name" value="FAD/NAD(P)-binding domain"/>
    <property type="match status" value="1"/>
</dbReference>
<dbReference type="Pfam" id="PF01593">
    <property type="entry name" value="Amino_oxidase"/>
    <property type="match status" value="3"/>
</dbReference>
<dbReference type="Gene3D" id="3.90.660.10">
    <property type="match status" value="2"/>
</dbReference>